<dbReference type="EMBL" id="LAZR01030395">
    <property type="protein sequence ID" value="KKL56736.1"/>
    <property type="molecule type" value="Genomic_DNA"/>
</dbReference>
<comment type="caution">
    <text evidence="2">The sequence shown here is derived from an EMBL/GenBank/DDBJ whole genome shotgun (WGS) entry which is preliminary data.</text>
</comment>
<evidence type="ECO:0000256" key="1">
    <source>
        <dbReference type="SAM" id="MobiDB-lite"/>
    </source>
</evidence>
<accession>A0A0F9DSL2</accession>
<sequence>ERTNRGPKQIPYDPAVLENLQNANR</sequence>
<reference evidence="2" key="1">
    <citation type="journal article" date="2015" name="Nature">
        <title>Complex archaea that bridge the gap between prokaryotes and eukaryotes.</title>
        <authorList>
            <person name="Spang A."/>
            <person name="Saw J.H."/>
            <person name="Jorgensen S.L."/>
            <person name="Zaremba-Niedzwiedzka K."/>
            <person name="Martijn J."/>
            <person name="Lind A.E."/>
            <person name="van Eijk R."/>
            <person name="Schleper C."/>
            <person name="Guy L."/>
            <person name="Ettema T.J."/>
        </authorList>
    </citation>
    <scope>NUCLEOTIDE SEQUENCE</scope>
</reference>
<name>A0A0F9DSL2_9ZZZZ</name>
<feature type="region of interest" description="Disordered" evidence="1">
    <location>
        <begin position="1"/>
        <end position="25"/>
    </location>
</feature>
<gene>
    <name evidence="2" type="ORF">LCGC14_2242420</name>
</gene>
<evidence type="ECO:0000313" key="2">
    <source>
        <dbReference type="EMBL" id="KKL56736.1"/>
    </source>
</evidence>
<proteinExistence type="predicted"/>
<organism evidence="2">
    <name type="scientific">marine sediment metagenome</name>
    <dbReference type="NCBI Taxonomy" id="412755"/>
    <lineage>
        <taxon>unclassified sequences</taxon>
        <taxon>metagenomes</taxon>
        <taxon>ecological metagenomes</taxon>
    </lineage>
</organism>
<protein>
    <submittedName>
        <fullName evidence="2">Uncharacterized protein</fullName>
    </submittedName>
</protein>
<dbReference type="AlphaFoldDB" id="A0A0F9DSL2"/>
<feature type="non-terminal residue" evidence="2">
    <location>
        <position position="1"/>
    </location>
</feature>